<proteinExistence type="predicted"/>
<sequence length="150" mass="16988">MPVIDIQYQKGALSEAAKTELPTKLGQIAIGYEGLEGSQFAKEFTWVYLHEMPANHVTQVSGAPPKPIYRLRFTTLQSLLNNENKHRLGEDVTRAIYEAEGSVWDEEEAYNRVWVFFEDVSEGDWIAGARINSLKGLRDKLAEERQEAAC</sequence>
<organism evidence="1 2">
    <name type="scientific">Gimesia aquarii</name>
    <dbReference type="NCBI Taxonomy" id="2527964"/>
    <lineage>
        <taxon>Bacteria</taxon>
        <taxon>Pseudomonadati</taxon>
        <taxon>Planctomycetota</taxon>
        <taxon>Planctomycetia</taxon>
        <taxon>Planctomycetales</taxon>
        <taxon>Planctomycetaceae</taxon>
        <taxon>Gimesia</taxon>
    </lineage>
</organism>
<dbReference type="Proteomes" id="UP000318384">
    <property type="component" value="Chromosome"/>
</dbReference>
<evidence type="ECO:0000313" key="2">
    <source>
        <dbReference type="Proteomes" id="UP000318384"/>
    </source>
</evidence>
<accession>A0A517WYG1</accession>
<dbReference type="Gene3D" id="3.30.429.10">
    <property type="entry name" value="Macrophage Migration Inhibitory Factor"/>
    <property type="match status" value="1"/>
</dbReference>
<dbReference type="AlphaFoldDB" id="A0A517WYG1"/>
<keyword evidence="2" id="KW-1185">Reference proteome</keyword>
<dbReference type="EMBL" id="CP037422">
    <property type="protein sequence ID" value="QDU10284.1"/>
    <property type="molecule type" value="Genomic_DNA"/>
</dbReference>
<reference evidence="1 2" key="1">
    <citation type="submission" date="2019-03" db="EMBL/GenBank/DDBJ databases">
        <title>Deep-cultivation of Planctomycetes and their phenomic and genomic characterization uncovers novel biology.</title>
        <authorList>
            <person name="Wiegand S."/>
            <person name="Jogler M."/>
            <person name="Boedeker C."/>
            <person name="Pinto D."/>
            <person name="Vollmers J."/>
            <person name="Rivas-Marin E."/>
            <person name="Kohn T."/>
            <person name="Peeters S.H."/>
            <person name="Heuer A."/>
            <person name="Rast P."/>
            <person name="Oberbeckmann S."/>
            <person name="Bunk B."/>
            <person name="Jeske O."/>
            <person name="Meyerdierks A."/>
            <person name="Storesund J.E."/>
            <person name="Kallscheuer N."/>
            <person name="Luecker S."/>
            <person name="Lage O.M."/>
            <person name="Pohl T."/>
            <person name="Merkel B.J."/>
            <person name="Hornburger P."/>
            <person name="Mueller R.-W."/>
            <person name="Bruemmer F."/>
            <person name="Labrenz M."/>
            <person name="Spormann A.M."/>
            <person name="Op den Camp H."/>
            <person name="Overmann J."/>
            <person name="Amann R."/>
            <person name="Jetten M.S.M."/>
            <person name="Mascher T."/>
            <person name="Medema M.H."/>
            <person name="Devos D.P."/>
            <person name="Kaster A.-K."/>
            <person name="Ovreas L."/>
            <person name="Rohde M."/>
            <person name="Galperin M.Y."/>
            <person name="Jogler C."/>
        </authorList>
    </citation>
    <scope>NUCLEOTIDE SEQUENCE [LARGE SCALE GENOMIC DNA]</scope>
    <source>
        <strain evidence="1 2">V202</strain>
    </source>
</reference>
<gene>
    <name evidence="1" type="ORF">V202x_36830</name>
</gene>
<dbReference type="RefSeq" id="WP_145177801.1">
    <property type="nucleotide sequence ID" value="NZ_CP037422.1"/>
</dbReference>
<evidence type="ECO:0000313" key="1">
    <source>
        <dbReference type="EMBL" id="QDU10284.1"/>
    </source>
</evidence>
<protein>
    <submittedName>
        <fullName evidence="1">Tautomerase enzyme</fullName>
    </submittedName>
</protein>
<name>A0A517WYG1_9PLAN</name>
<dbReference type="OrthoDB" id="9803586at2"/>
<dbReference type="InterPro" id="IPR014347">
    <property type="entry name" value="Tautomerase/MIF_sf"/>
</dbReference>